<organism evidence="2 3">
    <name type="scientific">Mediterraneibacter gnavus</name>
    <name type="common">Ruminococcus gnavus</name>
    <dbReference type="NCBI Taxonomy" id="33038"/>
    <lineage>
        <taxon>Bacteria</taxon>
        <taxon>Bacillati</taxon>
        <taxon>Bacillota</taxon>
        <taxon>Clostridia</taxon>
        <taxon>Lachnospirales</taxon>
        <taxon>Lachnospiraceae</taxon>
        <taxon>Mediterraneibacter</taxon>
    </lineage>
</organism>
<proteinExistence type="predicted"/>
<comment type="caution">
    <text evidence="2">The sequence shown here is derived from an EMBL/GenBank/DDBJ whole genome shotgun (WGS) entry which is preliminary data.</text>
</comment>
<gene>
    <name evidence="2" type="ORF">CDL26_08375</name>
</gene>
<dbReference type="PANTHER" id="PTHR36121:SF1">
    <property type="entry name" value="PROTEIN SXY"/>
    <property type="match status" value="1"/>
</dbReference>
<dbReference type="InterPro" id="IPR007077">
    <property type="entry name" value="TfoX_C"/>
</dbReference>
<sequence length="84" mass="9445">MSALSHLYNVGKVLENNLLQVGIDTPEKLQDMGAEEAFIRIRAYVDHGACLHMLYGIQGAIDGVPDKLLADKTKQRLRKFYKTL</sequence>
<dbReference type="RefSeq" id="WP_087361306.1">
    <property type="nucleotide sequence ID" value="NZ_NIHS01000012.1"/>
</dbReference>
<feature type="domain" description="TfoX C-terminal" evidence="1">
    <location>
        <begin position="3"/>
        <end position="80"/>
    </location>
</feature>
<evidence type="ECO:0000313" key="2">
    <source>
        <dbReference type="EMBL" id="PLT72526.1"/>
    </source>
</evidence>
<dbReference type="Gene3D" id="1.10.150.20">
    <property type="entry name" value="5' to 3' exonuclease, C-terminal subdomain"/>
    <property type="match status" value="1"/>
</dbReference>
<dbReference type="Proteomes" id="UP000234891">
    <property type="component" value="Unassembled WGS sequence"/>
</dbReference>
<dbReference type="EMBL" id="NIHS01000012">
    <property type="protein sequence ID" value="PLT72526.1"/>
    <property type="molecule type" value="Genomic_DNA"/>
</dbReference>
<accession>A0A2N5PBL8</accession>
<dbReference type="Pfam" id="PF04994">
    <property type="entry name" value="TfoX_C"/>
    <property type="match status" value="1"/>
</dbReference>
<reference evidence="2 3" key="1">
    <citation type="journal article" date="2017" name="Genome Med.">
        <title>A novel Ruminococcus gnavus clade enriched in inflammatory bowel disease patients.</title>
        <authorList>
            <person name="Hall A.B."/>
            <person name="Yassour M."/>
            <person name="Sauk J."/>
            <person name="Garner A."/>
            <person name="Jiang X."/>
            <person name="Arthur T."/>
            <person name="Lagoudas G.K."/>
            <person name="Vatanen T."/>
            <person name="Fornelos N."/>
            <person name="Wilson R."/>
            <person name="Bertha M."/>
            <person name="Cohen M."/>
            <person name="Garber J."/>
            <person name="Khalili H."/>
            <person name="Gevers D."/>
            <person name="Ananthakrishnan A.N."/>
            <person name="Kugathasan S."/>
            <person name="Lander E.S."/>
            <person name="Blainey P."/>
            <person name="Vlamakis H."/>
            <person name="Xavier R.J."/>
            <person name="Huttenhower C."/>
        </authorList>
    </citation>
    <scope>NUCLEOTIDE SEQUENCE [LARGE SCALE GENOMIC DNA]</scope>
    <source>
        <strain evidence="2 3">RJX1124</strain>
    </source>
</reference>
<dbReference type="PANTHER" id="PTHR36121">
    <property type="entry name" value="PROTEIN SXY"/>
    <property type="match status" value="1"/>
</dbReference>
<dbReference type="AlphaFoldDB" id="A0A2N5PBL8"/>
<protein>
    <submittedName>
        <fullName evidence="2">Competence protein TfoX</fullName>
    </submittedName>
</protein>
<evidence type="ECO:0000313" key="3">
    <source>
        <dbReference type="Proteomes" id="UP000234891"/>
    </source>
</evidence>
<name>A0A2N5PBL8_MEDGN</name>
<evidence type="ECO:0000259" key="1">
    <source>
        <dbReference type="Pfam" id="PF04994"/>
    </source>
</evidence>
<dbReference type="InterPro" id="IPR047525">
    <property type="entry name" value="TfoX-like"/>
</dbReference>